<dbReference type="Proteomes" id="UP000315724">
    <property type="component" value="Chromosome"/>
</dbReference>
<dbReference type="SMART" id="SM00560">
    <property type="entry name" value="LamGL"/>
    <property type="match status" value="1"/>
</dbReference>
<reference evidence="4 5" key="1">
    <citation type="submission" date="2019-02" db="EMBL/GenBank/DDBJ databases">
        <title>Deep-cultivation of Planctomycetes and their phenomic and genomic characterization uncovers novel biology.</title>
        <authorList>
            <person name="Wiegand S."/>
            <person name="Jogler M."/>
            <person name="Boedeker C."/>
            <person name="Pinto D."/>
            <person name="Vollmers J."/>
            <person name="Rivas-Marin E."/>
            <person name="Kohn T."/>
            <person name="Peeters S.H."/>
            <person name="Heuer A."/>
            <person name="Rast P."/>
            <person name="Oberbeckmann S."/>
            <person name="Bunk B."/>
            <person name="Jeske O."/>
            <person name="Meyerdierks A."/>
            <person name="Storesund J.E."/>
            <person name="Kallscheuer N."/>
            <person name="Luecker S."/>
            <person name="Lage O.M."/>
            <person name="Pohl T."/>
            <person name="Merkel B.J."/>
            <person name="Hornburger P."/>
            <person name="Mueller R.-W."/>
            <person name="Bruemmer F."/>
            <person name="Labrenz M."/>
            <person name="Spormann A.M."/>
            <person name="Op den Camp H."/>
            <person name="Overmann J."/>
            <person name="Amann R."/>
            <person name="Jetten M.S.M."/>
            <person name="Mascher T."/>
            <person name="Medema M.H."/>
            <person name="Devos D.P."/>
            <person name="Kaster A.-K."/>
            <person name="Ovreas L."/>
            <person name="Rohde M."/>
            <person name="Galperin M.Y."/>
            <person name="Jogler C."/>
        </authorList>
    </citation>
    <scope>NUCLEOTIDE SEQUENCE [LARGE SCALE GENOMIC DNA]</scope>
    <source>
        <strain evidence="4 5">Mal48</strain>
    </source>
</reference>
<dbReference type="AlphaFoldDB" id="A0A517QI23"/>
<dbReference type="InterPro" id="IPR013320">
    <property type="entry name" value="ConA-like_dom_sf"/>
</dbReference>
<dbReference type="KEGG" id="tpol:Mal48_05220"/>
<evidence type="ECO:0000313" key="4">
    <source>
        <dbReference type="EMBL" id="QDT31289.1"/>
    </source>
</evidence>
<evidence type="ECO:0000256" key="2">
    <source>
        <dbReference type="ARBA" id="ARBA00023157"/>
    </source>
</evidence>
<keyword evidence="1" id="KW-0732">Signal</keyword>
<name>A0A517QI23_9PLAN</name>
<dbReference type="Gene3D" id="3.40.50.880">
    <property type="match status" value="1"/>
</dbReference>
<protein>
    <recommendedName>
        <fullName evidence="3">LamG-like jellyroll fold domain-containing protein</fullName>
    </recommendedName>
</protein>
<dbReference type="InterPro" id="IPR006558">
    <property type="entry name" value="LamG-like"/>
</dbReference>
<evidence type="ECO:0000313" key="5">
    <source>
        <dbReference type="Proteomes" id="UP000315724"/>
    </source>
</evidence>
<dbReference type="Pfam" id="PF13385">
    <property type="entry name" value="Laminin_G_3"/>
    <property type="match status" value="1"/>
</dbReference>
<evidence type="ECO:0000259" key="3">
    <source>
        <dbReference type="SMART" id="SM00560"/>
    </source>
</evidence>
<proteinExistence type="predicted"/>
<dbReference type="RefSeq" id="WP_145195758.1">
    <property type="nucleotide sequence ID" value="NZ_CP036267.1"/>
</dbReference>
<organism evidence="4 5">
    <name type="scientific">Thalassoglobus polymorphus</name>
    <dbReference type="NCBI Taxonomy" id="2527994"/>
    <lineage>
        <taxon>Bacteria</taxon>
        <taxon>Pseudomonadati</taxon>
        <taxon>Planctomycetota</taxon>
        <taxon>Planctomycetia</taxon>
        <taxon>Planctomycetales</taxon>
        <taxon>Planctomycetaceae</taxon>
        <taxon>Thalassoglobus</taxon>
    </lineage>
</organism>
<accession>A0A517QI23</accession>
<dbReference type="SUPFAM" id="SSF49899">
    <property type="entry name" value="Concanavalin A-like lectins/glucanases"/>
    <property type="match status" value="1"/>
</dbReference>
<feature type="domain" description="LamG-like jellyroll fold" evidence="3">
    <location>
        <begin position="141"/>
        <end position="288"/>
    </location>
</feature>
<dbReference type="OrthoDB" id="226631at2"/>
<dbReference type="InterPro" id="IPR029062">
    <property type="entry name" value="Class_I_gatase-like"/>
</dbReference>
<dbReference type="EMBL" id="CP036267">
    <property type="protein sequence ID" value="QDT31289.1"/>
    <property type="molecule type" value="Genomic_DNA"/>
</dbReference>
<evidence type="ECO:0000256" key="1">
    <source>
        <dbReference type="ARBA" id="ARBA00022729"/>
    </source>
</evidence>
<sequence>MPGSLPVECQDLKFWKEIMAHFRLATSRLASASKLFLLTTLLCGGLTSRVDAQTDAVQWWKEYTGIEANGPAVLGYWKFDGGQAGFLKDSSSHDHQATLRGAKLNASGRFGGCLESSAGYPIEDESHSIHVAKSPVLSPRGAFTIEMWIRGKDAEAFPPEVRPVLMDMKYVPGNHTGFLFSMTNESGDGTRRFSMAIGLGENSQTWYSHPFRLKKDAWQHIALTYDAAGTLAFYLDGSELSRSTVEGAGAMATATRYLSIGDRSGSLYNGFPGYIDGVRMTQGVREFRPIRFESATGRFVAVRMSPQAKVSGELINQTGQPLTAGSVTAILPGGDVQKLQLKEIPKSGTQTIEFPVDSSLRPGEYEVELVVDLPKWGDAGEGFQSKVKFPFVITPRPLPERMPVVMWGVGGTDNVIEQIPTLKELGFTHCLGLRVDYQRVWDEGEKATAMSPEQILNGRKMLNAALENDVQIVASLSPGSWLRRASAGEPFLRIDRNGKHYDREDVSGVFPQIQDFCFNTGAAVGKAYGDHPAFDAALLHTEVRGESQVSFHPQEVAAYREATGAEIPAEVVIKNGVQYQKLKDFPKDRVIADDHPILKFYQWFWQKGDNWNDLNTRLHNGLKQNVSNKDFWTFYDPAVRVPSISGSGGEADVLSHWTYSYPDPIRIGLCTDELFEMARANGHEQDVMKMTQLIWYRSQTAPIQKKATGETSPWVDRDPDAAYITIAPMHLREAFWWKMARPIKGIMYHGWQSLVEMESPGAYRYTNPNTKHELKRLVNEVVVPLGPTLKQVPDANTDVVFLESFTSQMFARRGTYGWNRGWAGDMYHILMYAQLQPRVIYEESLLKGGLDGAKVLVLADCDVLTDSAVKAIQKFQAAGGLIVGDAEVCPAIQRDYTITRFGRTKKADVDRAKLVKIATDLHKWLEGKYSFAVESTNHDVVTRRRKSGTTDYIFAVNDHREFGSYVGPFEMAMENGLPSKTDLLLNRKQGYLYDLVNGVEVTAMKKGQGLSLPVSLGPCEGRVYMVTERPIRDVKVAVPDSAKRGGKVTIQIGITDGEAPVDAVVPLHVRIVDPEGIEAEFTGYYGAANGTCSIEVDLASNDRIGVWEIQAKELASGKSSAGYLRVIE</sequence>
<keyword evidence="5" id="KW-1185">Reference proteome</keyword>
<keyword evidence="2" id="KW-1015">Disulfide bond</keyword>
<gene>
    <name evidence="4" type="ORF">Mal48_05220</name>
</gene>
<dbReference type="Gene3D" id="2.60.120.200">
    <property type="match status" value="1"/>
</dbReference>